<name>A0A1K1MW38_RUMFL</name>
<dbReference type="RefSeq" id="WP_072299779.1">
    <property type="nucleotide sequence ID" value="NZ_FPIP01000003.1"/>
</dbReference>
<evidence type="ECO:0008006" key="5">
    <source>
        <dbReference type="Google" id="ProtNLM"/>
    </source>
</evidence>
<proteinExistence type="predicted"/>
<sequence>MKKAIILLLCASMLSAAGCMEKKMPESKPKTIYYDDNGNPVATPPRKNGEGELETQPPVPTEPTTPPPTAPEGEFDVDIVRQNIYIKGQLVQIPVKLGEFPVGWTYILYDKQKYGLEEGRGMAKMYYCGEEMGTVMLDNCYDGKEDESTVYSISTSESDSNIYGITPRVSTVEDVKAHVGEPDEVQEMEKPFKHMFTYGISEGTDENGVLRANMLDVSFDENGVVELVSVYYSIK</sequence>
<dbReference type="EMBL" id="FPIP01000003">
    <property type="protein sequence ID" value="SFW27331.1"/>
    <property type="molecule type" value="Genomic_DNA"/>
</dbReference>
<protein>
    <recommendedName>
        <fullName evidence="5">Lipoprotein</fullName>
    </recommendedName>
</protein>
<dbReference type="Proteomes" id="UP000183461">
    <property type="component" value="Unassembled WGS sequence"/>
</dbReference>
<dbReference type="PROSITE" id="PS51257">
    <property type="entry name" value="PROKAR_LIPOPROTEIN"/>
    <property type="match status" value="1"/>
</dbReference>
<evidence type="ECO:0000256" key="1">
    <source>
        <dbReference type="SAM" id="MobiDB-lite"/>
    </source>
</evidence>
<gene>
    <name evidence="3" type="ORF">SAMN02910280_1436</name>
</gene>
<dbReference type="AlphaFoldDB" id="A0A1K1MW38"/>
<accession>A0A1K1MW38</accession>
<feature type="chain" id="PRO_5012182284" description="Lipoprotein" evidence="2">
    <location>
        <begin position="17"/>
        <end position="235"/>
    </location>
</feature>
<evidence type="ECO:0000313" key="3">
    <source>
        <dbReference type="EMBL" id="SFW27331.1"/>
    </source>
</evidence>
<reference evidence="3 4" key="1">
    <citation type="submission" date="2016-11" db="EMBL/GenBank/DDBJ databases">
        <authorList>
            <person name="Jaros S."/>
            <person name="Januszkiewicz K."/>
            <person name="Wedrychowicz H."/>
        </authorList>
    </citation>
    <scope>NUCLEOTIDE SEQUENCE [LARGE SCALE GENOMIC DNA]</scope>
    <source>
        <strain evidence="3 4">YL228</strain>
    </source>
</reference>
<organism evidence="3 4">
    <name type="scientific">Ruminococcus flavefaciens</name>
    <dbReference type="NCBI Taxonomy" id="1265"/>
    <lineage>
        <taxon>Bacteria</taxon>
        <taxon>Bacillati</taxon>
        <taxon>Bacillota</taxon>
        <taxon>Clostridia</taxon>
        <taxon>Eubacteriales</taxon>
        <taxon>Oscillospiraceae</taxon>
        <taxon>Ruminococcus</taxon>
    </lineage>
</organism>
<evidence type="ECO:0000313" key="4">
    <source>
        <dbReference type="Proteomes" id="UP000183461"/>
    </source>
</evidence>
<feature type="signal peptide" evidence="2">
    <location>
        <begin position="1"/>
        <end position="16"/>
    </location>
</feature>
<keyword evidence="2" id="KW-0732">Signal</keyword>
<feature type="region of interest" description="Disordered" evidence="1">
    <location>
        <begin position="30"/>
        <end position="74"/>
    </location>
</feature>
<evidence type="ECO:0000256" key="2">
    <source>
        <dbReference type="SAM" id="SignalP"/>
    </source>
</evidence>
<feature type="compositionally biased region" description="Pro residues" evidence="1">
    <location>
        <begin position="57"/>
        <end position="70"/>
    </location>
</feature>